<dbReference type="EMBL" id="FOCQ01000010">
    <property type="protein sequence ID" value="SEN39057.1"/>
    <property type="molecule type" value="Genomic_DNA"/>
</dbReference>
<keyword evidence="7 10" id="KW-0472">Membrane</keyword>
<proteinExistence type="inferred from homology"/>
<evidence type="ECO:0000313" key="12">
    <source>
        <dbReference type="EMBL" id="SEN39057.1"/>
    </source>
</evidence>
<evidence type="ECO:0000256" key="3">
    <source>
        <dbReference type="ARBA" id="ARBA00022692"/>
    </source>
</evidence>
<keyword evidence="3 10" id="KW-0812">Transmembrane</keyword>
<dbReference type="GO" id="GO:0016020">
    <property type="term" value="C:membrane"/>
    <property type="evidence" value="ECO:0007669"/>
    <property type="project" value="UniProtKB-SubCell"/>
</dbReference>
<feature type="transmembrane region" description="Helical" evidence="10">
    <location>
        <begin position="36"/>
        <end position="58"/>
    </location>
</feature>
<dbReference type="Pfam" id="PF07884">
    <property type="entry name" value="VKOR"/>
    <property type="match status" value="1"/>
</dbReference>
<accession>A0A1H8G6C9</accession>
<evidence type="ECO:0000313" key="13">
    <source>
        <dbReference type="Proteomes" id="UP000199695"/>
    </source>
</evidence>
<dbReference type="OrthoDB" id="2609400at2"/>
<feature type="domain" description="Vitamin K epoxide reductase" evidence="11">
    <location>
        <begin position="4"/>
        <end position="119"/>
    </location>
</feature>
<keyword evidence="5 10" id="KW-1133">Transmembrane helix</keyword>
<comment type="similarity">
    <text evidence="2">Belongs to the VKOR family.</text>
</comment>
<name>A0A1H8G6C9_9BACL</name>
<evidence type="ECO:0000256" key="10">
    <source>
        <dbReference type="SAM" id="Phobius"/>
    </source>
</evidence>
<evidence type="ECO:0000256" key="7">
    <source>
        <dbReference type="ARBA" id="ARBA00023136"/>
    </source>
</evidence>
<dbReference type="Gene3D" id="1.20.1440.130">
    <property type="entry name" value="VKOR domain"/>
    <property type="match status" value="1"/>
</dbReference>
<dbReference type="InterPro" id="IPR012932">
    <property type="entry name" value="VKOR"/>
</dbReference>
<organism evidence="12 13">
    <name type="scientific">Lihuaxuella thermophila</name>
    <dbReference type="NCBI Taxonomy" id="1173111"/>
    <lineage>
        <taxon>Bacteria</taxon>
        <taxon>Bacillati</taxon>
        <taxon>Bacillota</taxon>
        <taxon>Bacilli</taxon>
        <taxon>Bacillales</taxon>
        <taxon>Thermoactinomycetaceae</taxon>
        <taxon>Lihuaxuella</taxon>
    </lineage>
</organism>
<keyword evidence="8" id="KW-1015">Disulfide bond</keyword>
<dbReference type="InterPro" id="IPR038354">
    <property type="entry name" value="VKOR_sf"/>
</dbReference>
<sequence>MSDFFISLYLLLTKWVNEIQMVCPIKGCDKVNTSEYSMIAGFPVALLGVLFFLILINLQALKKRTVLYNQLYTLFTLIGILFCSYLTYVEIAVIHAVCFWCVTVFLIICALFMISVFRLKKQGPGVPLARK</sequence>
<dbReference type="SMART" id="SM00756">
    <property type="entry name" value="VKc"/>
    <property type="match status" value="1"/>
</dbReference>
<evidence type="ECO:0000256" key="1">
    <source>
        <dbReference type="ARBA" id="ARBA00004141"/>
    </source>
</evidence>
<evidence type="ECO:0000259" key="11">
    <source>
        <dbReference type="SMART" id="SM00756"/>
    </source>
</evidence>
<dbReference type="Proteomes" id="UP000199695">
    <property type="component" value="Unassembled WGS sequence"/>
</dbReference>
<evidence type="ECO:0000256" key="8">
    <source>
        <dbReference type="ARBA" id="ARBA00023157"/>
    </source>
</evidence>
<evidence type="ECO:0000256" key="4">
    <source>
        <dbReference type="ARBA" id="ARBA00022719"/>
    </source>
</evidence>
<evidence type="ECO:0000256" key="2">
    <source>
        <dbReference type="ARBA" id="ARBA00006214"/>
    </source>
</evidence>
<evidence type="ECO:0000256" key="9">
    <source>
        <dbReference type="ARBA" id="ARBA00023284"/>
    </source>
</evidence>
<gene>
    <name evidence="12" type="ORF">SAMN05444955_11077</name>
</gene>
<evidence type="ECO:0000256" key="6">
    <source>
        <dbReference type="ARBA" id="ARBA00023002"/>
    </source>
</evidence>
<dbReference type="RefSeq" id="WP_089969611.1">
    <property type="nucleotide sequence ID" value="NZ_FOCQ01000010.1"/>
</dbReference>
<keyword evidence="9" id="KW-0676">Redox-active center</keyword>
<dbReference type="GO" id="GO:0048038">
    <property type="term" value="F:quinone binding"/>
    <property type="evidence" value="ECO:0007669"/>
    <property type="project" value="UniProtKB-KW"/>
</dbReference>
<feature type="transmembrane region" description="Helical" evidence="10">
    <location>
        <begin position="70"/>
        <end position="88"/>
    </location>
</feature>
<evidence type="ECO:0000256" key="5">
    <source>
        <dbReference type="ARBA" id="ARBA00022989"/>
    </source>
</evidence>
<keyword evidence="6" id="KW-0560">Oxidoreductase</keyword>
<keyword evidence="13" id="KW-1185">Reference proteome</keyword>
<keyword evidence="4" id="KW-0874">Quinone</keyword>
<reference evidence="12 13" key="1">
    <citation type="submission" date="2016-10" db="EMBL/GenBank/DDBJ databases">
        <authorList>
            <person name="de Groot N.N."/>
        </authorList>
    </citation>
    <scope>NUCLEOTIDE SEQUENCE [LARGE SCALE GENOMIC DNA]</scope>
    <source>
        <strain evidence="12 13">DSM 46701</strain>
    </source>
</reference>
<comment type="subcellular location">
    <subcellularLocation>
        <location evidence="1">Membrane</location>
        <topology evidence="1">Multi-pass membrane protein</topology>
    </subcellularLocation>
</comment>
<dbReference type="GO" id="GO:0016491">
    <property type="term" value="F:oxidoreductase activity"/>
    <property type="evidence" value="ECO:0007669"/>
    <property type="project" value="UniProtKB-KW"/>
</dbReference>
<protein>
    <submittedName>
        <fullName evidence="12">Vitamin K epoxide reductase family protein</fullName>
    </submittedName>
</protein>
<dbReference type="AlphaFoldDB" id="A0A1H8G6C9"/>
<feature type="transmembrane region" description="Helical" evidence="10">
    <location>
        <begin position="94"/>
        <end position="117"/>
    </location>
</feature>